<comment type="caution">
    <text evidence="1">The sequence shown here is derived from an EMBL/GenBank/DDBJ whole genome shotgun (WGS) entry which is preliminary data.</text>
</comment>
<keyword evidence="2" id="KW-1185">Reference proteome</keyword>
<evidence type="ECO:0000313" key="2">
    <source>
        <dbReference type="Proteomes" id="UP000585638"/>
    </source>
</evidence>
<dbReference type="RefSeq" id="WP_184860405.1">
    <property type="nucleotide sequence ID" value="NZ_BAAAWY010000046.1"/>
</dbReference>
<proteinExistence type="predicted"/>
<dbReference type="AlphaFoldDB" id="A0A7W9NEV3"/>
<name>A0A7W9NEV3_9PSEU</name>
<dbReference type="Proteomes" id="UP000585638">
    <property type="component" value="Unassembled WGS sequence"/>
</dbReference>
<sequence>MSAYFTVGLGPNAESWNASRGLVAWVVNVLAEHVRDPRLAATLRELAEQRYWLVGYDLIEPEQAPDLTRAVLEDLMPAAEREFADQPDIVEMVADLVKMVDDWWQSQNG</sequence>
<evidence type="ECO:0000313" key="1">
    <source>
        <dbReference type="EMBL" id="MBB5890752.1"/>
    </source>
</evidence>
<dbReference type="EMBL" id="JACHIR010000001">
    <property type="protein sequence ID" value="MBB5890752.1"/>
    <property type="molecule type" value="Genomic_DNA"/>
</dbReference>
<accession>A0A7W9NEV3</accession>
<organism evidence="1 2">
    <name type="scientific">Kutzneria kofuensis</name>
    <dbReference type="NCBI Taxonomy" id="103725"/>
    <lineage>
        <taxon>Bacteria</taxon>
        <taxon>Bacillati</taxon>
        <taxon>Actinomycetota</taxon>
        <taxon>Actinomycetes</taxon>
        <taxon>Pseudonocardiales</taxon>
        <taxon>Pseudonocardiaceae</taxon>
        <taxon>Kutzneria</taxon>
    </lineage>
</organism>
<gene>
    <name evidence="1" type="ORF">BJ998_001948</name>
</gene>
<reference evidence="1 2" key="1">
    <citation type="submission" date="2020-08" db="EMBL/GenBank/DDBJ databases">
        <title>Sequencing the genomes of 1000 actinobacteria strains.</title>
        <authorList>
            <person name="Klenk H.-P."/>
        </authorList>
    </citation>
    <scope>NUCLEOTIDE SEQUENCE [LARGE SCALE GENOMIC DNA]</scope>
    <source>
        <strain evidence="1 2">DSM 43851</strain>
    </source>
</reference>
<protein>
    <submittedName>
        <fullName evidence="1">Uncharacterized protein</fullName>
    </submittedName>
</protein>